<evidence type="ECO:0000256" key="4">
    <source>
        <dbReference type="ARBA" id="ARBA00022764"/>
    </source>
</evidence>
<feature type="signal peptide" evidence="7">
    <location>
        <begin position="1"/>
        <end position="35"/>
    </location>
</feature>
<feature type="chain" id="PRO_5041477065" description="Thiol:disulfide interchange protein" evidence="7">
    <location>
        <begin position="36"/>
        <end position="254"/>
    </location>
</feature>
<keyword evidence="4 7" id="KW-0574">Periplasm</keyword>
<comment type="function">
    <text evidence="7">Required for disulfide bond formation in some periplasmic proteins. Acts by transferring its disulfide bond to other proteins and is reduced in the process.</text>
</comment>
<dbReference type="InterPro" id="IPR036249">
    <property type="entry name" value="Thioredoxin-like_sf"/>
</dbReference>
<evidence type="ECO:0000313" key="11">
    <source>
        <dbReference type="EMBL" id="ENX04187.1"/>
    </source>
</evidence>
<gene>
    <name evidence="11" type="ORF">F900_00171</name>
    <name evidence="10" type="ORF">F992_03282</name>
</gene>
<name>N8QQY1_9GAMM</name>
<accession>N8QQY1</accession>
<dbReference type="Gene3D" id="3.10.450.70">
    <property type="entry name" value="Disulphide bond isomerase, DsbC/G, N-terminal"/>
    <property type="match status" value="1"/>
</dbReference>
<dbReference type="InterPro" id="IPR051470">
    <property type="entry name" value="Thiol:disulfide_interchange"/>
</dbReference>
<evidence type="ECO:0000313" key="12">
    <source>
        <dbReference type="Proteomes" id="UP000013190"/>
    </source>
</evidence>
<dbReference type="EMBL" id="APOJ01000032">
    <property type="protein sequence ID" value="ENU25538.1"/>
    <property type="molecule type" value="Genomic_DNA"/>
</dbReference>
<feature type="domain" description="Thioredoxin-like fold" evidence="9">
    <location>
        <begin position="123"/>
        <end position="247"/>
    </location>
</feature>
<evidence type="ECO:0000256" key="2">
    <source>
        <dbReference type="ARBA" id="ARBA00009813"/>
    </source>
</evidence>
<keyword evidence="3 7" id="KW-0732">Signal</keyword>
<dbReference type="HOGENOM" id="CLU_083593_1_1_6"/>
<keyword evidence="6 7" id="KW-0676">Redox-active center</keyword>
<evidence type="ECO:0000256" key="1">
    <source>
        <dbReference type="ARBA" id="ARBA00004418"/>
    </source>
</evidence>
<accession>N9NN70</accession>
<dbReference type="Gene3D" id="3.40.30.10">
    <property type="entry name" value="Glutaredoxin"/>
    <property type="match status" value="1"/>
</dbReference>
<dbReference type="InterPro" id="IPR033954">
    <property type="entry name" value="DiS-bond_Isoase_DsbC/G"/>
</dbReference>
<reference evidence="11 13" key="1">
    <citation type="submission" date="2013-02" db="EMBL/GenBank/DDBJ databases">
        <title>The Genome Sequence of Acinetobacter sp. ANC 3862.</title>
        <authorList>
            <consortium name="The Broad Institute Genome Sequencing Platform"/>
            <consortium name="The Broad Institute Genome Sequencing Center for Infectious Disease"/>
            <person name="Cerqueira G."/>
            <person name="Feldgarden M."/>
            <person name="Courvalin P."/>
            <person name="Perichon B."/>
            <person name="Grillot-Courvalin C."/>
            <person name="Clermont D."/>
            <person name="Rocha E."/>
            <person name="Yoon E.-J."/>
            <person name="Nemec A."/>
            <person name="Walker B."/>
            <person name="Young S.K."/>
            <person name="Zeng Q."/>
            <person name="Gargeya S."/>
            <person name="Fitzgerald M."/>
            <person name="Haas B."/>
            <person name="Abouelleil A."/>
            <person name="Alvarado L."/>
            <person name="Arachchi H.M."/>
            <person name="Berlin A.M."/>
            <person name="Chapman S.B."/>
            <person name="Dewar J."/>
            <person name="Goldberg J."/>
            <person name="Griggs A."/>
            <person name="Gujja S."/>
            <person name="Hansen M."/>
            <person name="Howarth C."/>
            <person name="Imamovic A."/>
            <person name="Larimer J."/>
            <person name="McCowan C."/>
            <person name="Murphy C."/>
            <person name="Neiman D."/>
            <person name="Pearson M."/>
            <person name="Priest M."/>
            <person name="Roberts A."/>
            <person name="Saif S."/>
            <person name="Shea T."/>
            <person name="Sisk P."/>
            <person name="Sykes S."/>
            <person name="Wortman J."/>
            <person name="Nusbaum C."/>
            <person name="Birren B."/>
        </authorList>
    </citation>
    <scope>NUCLEOTIDE SEQUENCE [LARGE SCALE GENOMIC DNA]</scope>
    <source>
        <strain evidence="11 13">ANC 3862</strain>
    </source>
</reference>
<comment type="subcellular location">
    <subcellularLocation>
        <location evidence="1 7">Periplasm</location>
    </subcellularLocation>
</comment>
<dbReference type="SUPFAM" id="SSF52833">
    <property type="entry name" value="Thioredoxin-like"/>
    <property type="match status" value="1"/>
</dbReference>
<comment type="similarity">
    <text evidence="2 7">Belongs to the thioredoxin family. DsbC subfamily.</text>
</comment>
<reference evidence="10 12" key="3">
    <citation type="journal article" date="2016" name="Int. J. Syst. Evol. Microbiol.">
        <title>Taxonomy of haemolytic and/or proteolytic strains of the genus Acinetobacter with the proposal of Acinetobacter courvalinii sp. nov. (genomic species 14 sensu Bouvet &amp; Jeanjean), Acinetobacter dispersus sp. nov. (genomic species 17), Acinetobacter modestus sp. nov., Acinetobacter proteolyticus sp. nov. and Acinetobacter vivianii sp. nov.</title>
        <authorList>
            <person name="Nemec A."/>
            <person name="Radolfova-Krizova L."/>
            <person name="Maixnerova M."/>
            <person name="Vrestiakova E."/>
            <person name="Jezek P."/>
            <person name="Sedo O."/>
        </authorList>
    </citation>
    <scope>NUCLEOTIDE SEQUENCE [LARGE SCALE GENOMIC DNA]</scope>
    <source>
        <strain evidence="10 12">NIPH 236</strain>
    </source>
</reference>
<dbReference type="InterPro" id="IPR018950">
    <property type="entry name" value="DiS-bond_isomerase_DsbC/G_N"/>
</dbReference>
<comment type="caution">
    <text evidence="11">The sequence shown here is derived from an EMBL/GenBank/DDBJ whole genome shotgun (WGS) entry which is preliminary data.</text>
</comment>
<protein>
    <recommendedName>
        <fullName evidence="7">Thiol:disulfide interchange protein</fullName>
    </recommendedName>
</protein>
<dbReference type="Pfam" id="PF10411">
    <property type="entry name" value="DsbC_N"/>
    <property type="match status" value="1"/>
</dbReference>
<evidence type="ECO:0000256" key="7">
    <source>
        <dbReference type="RuleBase" id="RU364038"/>
    </source>
</evidence>
<organism evidence="11 13">
    <name type="scientific">Acinetobacter modestus</name>
    <dbReference type="NCBI Taxonomy" id="1776740"/>
    <lineage>
        <taxon>Bacteria</taxon>
        <taxon>Pseudomonadati</taxon>
        <taxon>Pseudomonadota</taxon>
        <taxon>Gammaproteobacteria</taxon>
        <taxon>Moraxellales</taxon>
        <taxon>Moraxellaceae</taxon>
        <taxon>Acinetobacter</taxon>
    </lineage>
</organism>
<sequence>MFDYSQQYLSQMKITIKTWLSALSLSLLSLQIVHADSKTLEQNFKQNYPDIPVTSVTPSPLNGIYEVYVSGKIIYTDENAKYLFFGNLLDVKNQKNLTEDRISELSKIDVKQLPLKQAIKHIKGKGERTLYVFTDPDCPYCQKLEQYMTSIDNVTVYIFLFPLKKLHPQAETAANKIWCAKNQYEAWEDYMLHRKLAQNSGTCETPVQKNIALGQNLEISGTPTIFLENGTRVAGLPQNAQQIEQLLLEAQTKK</sequence>
<dbReference type="Proteomes" id="UP000013248">
    <property type="component" value="Unassembled WGS sequence"/>
</dbReference>
<dbReference type="EMBL" id="APRP01000004">
    <property type="protein sequence ID" value="ENX04187.1"/>
    <property type="molecule type" value="Genomic_DNA"/>
</dbReference>
<dbReference type="Proteomes" id="UP000013190">
    <property type="component" value="Unassembled WGS sequence"/>
</dbReference>
<evidence type="ECO:0000313" key="13">
    <source>
        <dbReference type="Proteomes" id="UP000013248"/>
    </source>
</evidence>
<keyword evidence="5" id="KW-1015">Disulfide bond</keyword>
<dbReference type="PANTHER" id="PTHR35272">
    <property type="entry name" value="THIOL:DISULFIDE INTERCHANGE PROTEIN DSBC-RELATED"/>
    <property type="match status" value="1"/>
</dbReference>
<dbReference type="GO" id="GO:0042597">
    <property type="term" value="C:periplasmic space"/>
    <property type="evidence" value="ECO:0007669"/>
    <property type="project" value="UniProtKB-SubCell"/>
</dbReference>
<dbReference type="InterPro" id="IPR009094">
    <property type="entry name" value="DiS-bond_isomerase_DsbC/G_N_sf"/>
</dbReference>
<dbReference type="PATRIC" id="fig|1217705.3.peg.157"/>
<dbReference type="PANTHER" id="PTHR35272:SF3">
    <property type="entry name" value="THIOL:DISULFIDE INTERCHANGE PROTEIN DSBC"/>
    <property type="match status" value="1"/>
</dbReference>
<dbReference type="STRING" id="1217705.F900_00171"/>
<dbReference type="CDD" id="cd03020">
    <property type="entry name" value="DsbA_DsbC_DsbG"/>
    <property type="match status" value="1"/>
</dbReference>
<dbReference type="Pfam" id="PF13098">
    <property type="entry name" value="Thioredoxin_2"/>
    <property type="match status" value="1"/>
</dbReference>
<keyword evidence="12" id="KW-1185">Reference proteome</keyword>
<evidence type="ECO:0000259" key="9">
    <source>
        <dbReference type="Pfam" id="PF13098"/>
    </source>
</evidence>
<evidence type="ECO:0000256" key="6">
    <source>
        <dbReference type="ARBA" id="ARBA00023284"/>
    </source>
</evidence>
<evidence type="ECO:0000259" key="8">
    <source>
        <dbReference type="Pfam" id="PF10411"/>
    </source>
</evidence>
<dbReference type="SUPFAM" id="SSF54423">
    <property type="entry name" value="DsbC/DsbG N-terminal domain-like"/>
    <property type="match status" value="1"/>
</dbReference>
<feature type="domain" description="Disulphide bond isomerase DsbC/G N-terminal" evidence="8">
    <location>
        <begin position="33"/>
        <end position="99"/>
    </location>
</feature>
<dbReference type="AlphaFoldDB" id="N8QQY1"/>
<proteinExistence type="inferred from homology"/>
<evidence type="ECO:0000256" key="3">
    <source>
        <dbReference type="ARBA" id="ARBA00022729"/>
    </source>
</evidence>
<reference evidence="12" key="2">
    <citation type="submission" date="2013-02" db="EMBL/GenBank/DDBJ databases">
        <title>The Genome Sequence of Acinetobacter sp. NIPH 236.</title>
        <authorList>
            <consortium name="The Broad Institute Genome Sequencing Platform"/>
            <consortium name="The Broad Institute Genome Sequencing Center for Infectious Disease"/>
            <person name="Cerqueira G."/>
            <person name="Feldgarden M."/>
            <person name="Courvalin P."/>
            <person name="Perichon B."/>
            <person name="Grillot-Courvalin C."/>
            <person name="Clermont D."/>
            <person name="Rocha E."/>
            <person name="Yoon E.-J."/>
            <person name="Nemec A."/>
            <person name="Walker B."/>
            <person name="Young S.K."/>
            <person name="Zeng Q."/>
            <person name="Gargeya S."/>
            <person name="Fitzgerald M."/>
            <person name="Haas B."/>
            <person name="Abouelleil A."/>
            <person name="Alvarado L."/>
            <person name="Arachchi H.M."/>
            <person name="Berlin A.M."/>
            <person name="Chapman S.B."/>
            <person name="Dewar J."/>
            <person name="Goldberg J."/>
            <person name="Griggs A."/>
            <person name="Gujja S."/>
            <person name="Hansen M."/>
            <person name="Howarth C."/>
            <person name="Imamovic A."/>
            <person name="Larimer J."/>
            <person name="McCowan C."/>
            <person name="Murphy C."/>
            <person name="Neiman D."/>
            <person name="Pearson M."/>
            <person name="Priest M."/>
            <person name="Roberts A."/>
            <person name="Saif S."/>
            <person name="Shea T."/>
            <person name="Sisk P."/>
            <person name="Sykes S."/>
            <person name="Wortman J."/>
            <person name="Nusbaum C."/>
            <person name="Birren B."/>
        </authorList>
    </citation>
    <scope>NUCLEOTIDE SEQUENCE [LARGE SCALE GENOMIC DNA]</scope>
    <source>
        <strain evidence="12">NIPH 236</strain>
    </source>
</reference>
<evidence type="ECO:0000313" key="10">
    <source>
        <dbReference type="EMBL" id="ENU25538.1"/>
    </source>
</evidence>
<dbReference type="InterPro" id="IPR012336">
    <property type="entry name" value="Thioredoxin-like_fold"/>
</dbReference>
<evidence type="ECO:0000256" key="5">
    <source>
        <dbReference type="ARBA" id="ARBA00023157"/>
    </source>
</evidence>